<reference evidence="2 3" key="1">
    <citation type="submission" date="2019-01" db="EMBL/GenBank/DDBJ databases">
        <title>RHIZO-ID as a novel technology for direct rhizobia identification.</title>
        <authorList>
            <person name="De Meyer S.E."/>
        </authorList>
    </citation>
    <scope>NUCLEOTIDE SEQUENCE [LARGE SCALE GENOMIC DNA]</scope>
    <source>
        <strain evidence="2 3">WSM448</strain>
    </source>
</reference>
<keyword evidence="1" id="KW-0812">Transmembrane</keyword>
<keyword evidence="1" id="KW-0472">Membrane</keyword>
<accession>A0A444ICI4</accession>
<dbReference type="EMBL" id="SBHX01000004">
    <property type="protein sequence ID" value="RWX37000.1"/>
    <property type="molecule type" value="Genomic_DNA"/>
</dbReference>
<organism evidence="2 3">
    <name type="scientific">Rhizobium leguminosarum</name>
    <dbReference type="NCBI Taxonomy" id="384"/>
    <lineage>
        <taxon>Bacteria</taxon>
        <taxon>Pseudomonadati</taxon>
        <taxon>Pseudomonadota</taxon>
        <taxon>Alphaproteobacteria</taxon>
        <taxon>Hyphomicrobiales</taxon>
        <taxon>Rhizobiaceae</taxon>
        <taxon>Rhizobium/Agrobacterium group</taxon>
        <taxon>Rhizobium</taxon>
    </lineage>
</organism>
<dbReference type="Proteomes" id="UP000283817">
    <property type="component" value="Unassembled WGS sequence"/>
</dbReference>
<dbReference type="RefSeq" id="WP_128409658.1">
    <property type="nucleotide sequence ID" value="NZ_SBHX01000004.1"/>
</dbReference>
<feature type="transmembrane region" description="Helical" evidence="1">
    <location>
        <begin position="80"/>
        <end position="103"/>
    </location>
</feature>
<feature type="transmembrane region" description="Helical" evidence="1">
    <location>
        <begin position="132"/>
        <end position="155"/>
    </location>
</feature>
<feature type="transmembrane region" description="Helical" evidence="1">
    <location>
        <begin position="12"/>
        <end position="32"/>
    </location>
</feature>
<evidence type="ECO:0000313" key="2">
    <source>
        <dbReference type="EMBL" id="RWX37000.1"/>
    </source>
</evidence>
<evidence type="ECO:0000313" key="3">
    <source>
        <dbReference type="Proteomes" id="UP000283817"/>
    </source>
</evidence>
<proteinExistence type="predicted"/>
<gene>
    <name evidence="2" type="ORF">EHI47_01785</name>
</gene>
<protein>
    <submittedName>
        <fullName evidence="2">Uncharacterized protein</fullName>
    </submittedName>
</protein>
<comment type="caution">
    <text evidence="2">The sequence shown here is derived from an EMBL/GenBank/DDBJ whole genome shotgun (WGS) entry which is preliminary data.</text>
</comment>
<dbReference type="AlphaFoldDB" id="A0A444ICI4"/>
<name>A0A444ICI4_RHILE</name>
<evidence type="ECO:0000256" key="1">
    <source>
        <dbReference type="SAM" id="Phobius"/>
    </source>
</evidence>
<feature type="transmembrane region" description="Helical" evidence="1">
    <location>
        <begin position="52"/>
        <end position="73"/>
    </location>
</feature>
<keyword evidence="1" id="KW-1133">Transmembrane helix</keyword>
<sequence>MAVTTFASPPWWRIAVAVIVVPLVASFAYAVYSLAYQGLPDMMERVVQTTAVVAFFGAYPPTVVLGIPLILYFRGRVRASLANCAMAGASVATFPWLCLTVFFGPDKAYTNDHITYQNGMMTWWGLLETTELLAEIAVFGIAAGGLFWLVAAAGIKRQPVEKVFE</sequence>